<dbReference type="Proteomes" id="UP001232973">
    <property type="component" value="Unassembled WGS sequence"/>
</dbReference>
<feature type="chain" id="PRO_5045999093" description="Lipoprotein" evidence="1">
    <location>
        <begin position="32"/>
        <end position="270"/>
    </location>
</feature>
<evidence type="ECO:0000256" key="1">
    <source>
        <dbReference type="SAM" id="SignalP"/>
    </source>
</evidence>
<accession>A0ABT9XJU9</accession>
<dbReference type="RefSeq" id="WP_274456151.1">
    <property type="nucleotide sequence ID" value="NZ_CP067097.1"/>
</dbReference>
<name>A0ABT9XJU9_9BACL</name>
<evidence type="ECO:0008006" key="4">
    <source>
        <dbReference type="Google" id="ProtNLM"/>
    </source>
</evidence>
<keyword evidence="1" id="KW-0732">Signal</keyword>
<evidence type="ECO:0000313" key="3">
    <source>
        <dbReference type="Proteomes" id="UP001232973"/>
    </source>
</evidence>
<sequence>MRNLRRSLLQRASLGLSVAALLGVTAGCSPAPQRNIAPTTGQLLPLQQGTRVQAGWAPLLSAAHLGERVKVYAVNMSMNVQNGSNSNTMTMYGQVNLPNRAALTLSMNGVSSQYYQQGTSAFERENGVWATTTPLTEINLYDSYASLISAASKANVPVYAFKQQYVVDEYCSVYEAVIPAKALKGQTLWSIPADGGAAAAGTLTGDVMAAFYIGKTSGQIREVDLLTTGGAPGTGSLVNQVHAVLFDINNEKLAQVQIPTTLVNQYIDQQ</sequence>
<comment type="caution">
    <text evidence="2">The sequence shown here is derived from an EMBL/GenBank/DDBJ whole genome shotgun (WGS) entry which is preliminary data.</text>
</comment>
<protein>
    <recommendedName>
        <fullName evidence="4">Lipoprotein</fullName>
    </recommendedName>
</protein>
<proteinExistence type="predicted"/>
<organism evidence="2 3">
    <name type="scientific">Alicyclobacillus cycloheptanicus</name>
    <dbReference type="NCBI Taxonomy" id="1457"/>
    <lineage>
        <taxon>Bacteria</taxon>
        <taxon>Bacillati</taxon>
        <taxon>Bacillota</taxon>
        <taxon>Bacilli</taxon>
        <taxon>Bacillales</taxon>
        <taxon>Alicyclobacillaceae</taxon>
        <taxon>Alicyclobacillus</taxon>
    </lineage>
</organism>
<feature type="signal peptide" evidence="1">
    <location>
        <begin position="1"/>
        <end position="31"/>
    </location>
</feature>
<dbReference type="PROSITE" id="PS51257">
    <property type="entry name" value="PROKAR_LIPOPROTEIN"/>
    <property type="match status" value="1"/>
</dbReference>
<keyword evidence="3" id="KW-1185">Reference proteome</keyword>
<reference evidence="2 3" key="1">
    <citation type="submission" date="2023-07" db="EMBL/GenBank/DDBJ databases">
        <title>Genomic Encyclopedia of Type Strains, Phase IV (KMG-IV): sequencing the most valuable type-strain genomes for metagenomic binning, comparative biology and taxonomic classification.</title>
        <authorList>
            <person name="Goeker M."/>
        </authorList>
    </citation>
    <scope>NUCLEOTIDE SEQUENCE [LARGE SCALE GENOMIC DNA]</scope>
    <source>
        <strain evidence="2 3">DSM 4006</strain>
    </source>
</reference>
<evidence type="ECO:0000313" key="2">
    <source>
        <dbReference type="EMBL" id="MDQ0190583.1"/>
    </source>
</evidence>
<gene>
    <name evidence="2" type="ORF">J2S03_002450</name>
</gene>
<dbReference type="EMBL" id="JAUSTP010000020">
    <property type="protein sequence ID" value="MDQ0190583.1"/>
    <property type="molecule type" value="Genomic_DNA"/>
</dbReference>